<feature type="domain" description="Carbohydrate kinase PfkB" evidence="4">
    <location>
        <begin position="1"/>
        <end position="296"/>
    </location>
</feature>
<dbReference type="InterPro" id="IPR011611">
    <property type="entry name" value="PfkB_dom"/>
</dbReference>
<dbReference type="Proteomes" id="UP001467690">
    <property type="component" value="Unassembled WGS sequence"/>
</dbReference>
<comment type="caution">
    <text evidence="5">The sequence shown here is derived from an EMBL/GenBank/DDBJ whole genome shotgun (WGS) entry which is preliminary data.</text>
</comment>
<evidence type="ECO:0000313" key="6">
    <source>
        <dbReference type="Proteomes" id="UP001467690"/>
    </source>
</evidence>
<gene>
    <name evidence="5" type="ORF">ABS311_07315</name>
</gene>
<keyword evidence="3 5" id="KW-0418">Kinase</keyword>
<keyword evidence="6" id="KW-1185">Reference proteome</keyword>
<dbReference type="SUPFAM" id="SSF53613">
    <property type="entry name" value="Ribokinase-like"/>
    <property type="match status" value="1"/>
</dbReference>
<dbReference type="PANTHER" id="PTHR43085">
    <property type="entry name" value="HEXOKINASE FAMILY MEMBER"/>
    <property type="match status" value="1"/>
</dbReference>
<dbReference type="InterPro" id="IPR050306">
    <property type="entry name" value="PfkB_Carbo_kinase"/>
</dbReference>
<protein>
    <submittedName>
        <fullName evidence="5">Sugar kinase</fullName>
    </submittedName>
</protein>
<evidence type="ECO:0000313" key="5">
    <source>
        <dbReference type="EMBL" id="MER2491689.1"/>
    </source>
</evidence>
<sequence length="298" mass="32608">MASLISIGECMMELNATDTLNFKRSYAGDTYNTAVYAKRWQPQLPVYYLSAVGTDNLSQEMLSQWRAEGLNTQYVLQTPDAQLGIYAISKDSAGKRCLSYWRKGSAASQLMQLMHAQGVAETLPHFDYVYFTGISLGILSDDDKQALLDLVSDLRNKGATVVFDPNYRPLLWESKEDAIKWLTLAYQVTDLALPGMTDHKALFGHANHTEVVEFVRALGCHEIVVKSSQDGIYAYDAHAEYYCAIDGNSPCIDTTAAGDSFAGTYLASRMAGSDILTAVEAAADVATNVVKHVGAIVD</sequence>
<evidence type="ECO:0000256" key="3">
    <source>
        <dbReference type="ARBA" id="ARBA00022777"/>
    </source>
</evidence>
<proteinExistence type="inferred from homology"/>
<dbReference type="RefSeq" id="WP_350401279.1">
    <property type="nucleotide sequence ID" value="NZ_JBELOE010000143.1"/>
</dbReference>
<evidence type="ECO:0000256" key="1">
    <source>
        <dbReference type="ARBA" id="ARBA00010688"/>
    </source>
</evidence>
<name>A0ABV1RFJ0_9ALTE</name>
<accession>A0ABV1RFJ0</accession>
<dbReference type="Pfam" id="PF00294">
    <property type="entry name" value="PfkB"/>
    <property type="match status" value="1"/>
</dbReference>
<dbReference type="EMBL" id="JBELOE010000143">
    <property type="protein sequence ID" value="MER2491689.1"/>
    <property type="molecule type" value="Genomic_DNA"/>
</dbReference>
<organism evidence="5 6">
    <name type="scientific">Catenovulum sediminis</name>
    <dbReference type="NCBI Taxonomy" id="1740262"/>
    <lineage>
        <taxon>Bacteria</taxon>
        <taxon>Pseudomonadati</taxon>
        <taxon>Pseudomonadota</taxon>
        <taxon>Gammaproteobacteria</taxon>
        <taxon>Alteromonadales</taxon>
        <taxon>Alteromonadaceae</taxon>
        <taxon>Catenovulum</taxon>
    </lineage>
</organism>
<evidence type="ECO:0000256" key="2">
    <source>
        <dbReference type="ARBA" id="ARBA00022679"/>
    </source>
</evidence>
<comment type="similarity">
    <text evidence="1">Belongs to the carbohydrate kinase PfkB family.</text>
</comment>
<evidence type="ECO:0000259" key="4">
    <source>
        <dbReference type="Pfam" id="PF00294"/>
    </source>
</evidence>
<reference evidence="5 6" key="1">
    <citation type="submission" date="2024-06" db="EMBL/GenBank/DDBJ databases">
        <authorList>
            <person name="Chen R.Y."/>
        </authorList>
    </citation>
    <scope>NUCLEOTIDE SEQUENCE [LARGE SCALE GENOMIC DNA]</scope>
    <source>
        <strain evidence="5 6">D2</strain>
    </source>
</reference>
<dbReference type="PANTHER" id="PTHR43085:SF15">
    <property type="entry name" value="2-DEHYDRO-3-DEOXYGLUCONOKINASE"/>
    <property type="match status" value="1"/>
</dbReference>
<dbReference type="Gene3D" id="3.40.1190.20">
    <property type="match status" value="1"/>
</dbReference>
<keyword evidence="2" id="KW-0808">Transferase</keyword>
<dbReference type="CDD" id="cd01166">
    <property type="entry name" value="KdgK"/>
    <property type="match status" value="1"/>
</dbReference>
<dbReference type="GO" id="GO:0016301">
    <property type="term" value="F:kinase activity"/>
    <property type="evidence" value="ECO:0007669"/>
    <property type="project" value="UniProtKB-KW"/>
</dbReference>
<dbReference type="InterPro" id="IPR029056">
    <property type="entry name" value="Ribokinase-like"/>
</dbReference>